<name>A0A9P0P779_ACAOB</name>
<accession>A0A9P0P779</accession>
<dbReference type="OrthoDB" id="6350539at2759"/>
<organism evidence="2 3">
    <name type="scientific">Acanthoscelides obtectus</name>
    <name type="common">Bean weevil</name>
    <name type="synonym">Bruchus obtectus</name>
    <dbReference type="NCBI Taxonomy" id="200917"/>
    <lineage>
        <taxon>Eukaryota</taxon>
        <taxon>Metazoa</taxon>
        <taxon>Ecdysozoa</taxon>
        <taxon>Arthropoda</taxon>
        <taxon>Hexapoda</taxon>
        <taxon>Insecta</taxon>
        <taxon>Pterygota</taxon>
        <taxon>Neoptera</taxon>
        <taxon>Endopterygota</taxon>
        <taxon>Coleoptera</taxon>
        <taxon>Polyphaga</taxon>
        <taxon>Cucujiformia</taxon>
        <taxon>Chrysomeloidea</taxon>
        <taxon>Chrysomelidae</taxon>
        <taxon>Bruchinae</taxon>
        <taxon>Bruchini</taxon>
        <taxon>Acanthoscelides</taxon>
    </lineage>
</organism>
<feature type="compositionally biased region" description="Polar residues" evidence="1">
    <location>
        <begin position="76"/>
        <end position="85"/>
    </location>
</feature>
<feature type="compositionally biased region" description="Polar residues" evidence="1">
    <location>
        <begin position="50"/>
        <end position="62"/>
    </location>
</feature>
<comment type="caution">
    <text evidence="2">The sequence shown here is derived from an EMBL/GenBank/DDBJ whole genome shotgun (WGS) entry which is preliminary data.</text>
</comment>
<dbReference type="AlphaFoldDB" id="A0A9P0P779"/>
<dbReference type="Proteomes" id="UP001152888">
    <property type="component" value="Unassembled WGS sequence"/>
</dbReference>
<feature type="compositionally biased region" description="Polar residues" evidence="1">
    <location>
        <begin position="1"/>
        <end position="27"/>
    </location>
</feature>
<gene>
    <name evidence="2" type="ORF">ACAOBT_LOCUS10755</name>
</gene>
<dbReference type="EMBL" id="CAKOFQ010006815">
    <property type="protein sequence ID" value="CAH1973820.1"/>
    <property type="molecule type" value="Genomic_DNA"/>
</dbReference>
<protein>
    <submittedName>
        <fullName evidence="2">Uncharacterized protein</fullName>
    </submittedName>
</protein>
<feature type="region of interest" description="Disordered" evidence="1">
    <location>
        <begin position="1"/>
        <end position="106"/>
    </location>
</feature>
<reference evidence="2" key="1">
    <citation type="submission" date="2022-03" db="EMBL/GenBank/DDBJ databases">
        <authorList>
            <person name="Sayadi A."/>
        </authorList>
    </citation>
    <scope>NUCLEOTIDE SEQUENCE</scope>
</reference>
<evidence type="ECO:0000256" key="1">
    <source>
        <dbReference type="SAM" id="MobiDB-lite"/>
    </source>
</evidence>
<keyword evidence="3" id="KW-1185">Reference proteome</keyword>
<feature type="compositionally biased region" description="Basic and acidic residues" evidence="1">
    <location>
        <begin position="95"/>
        <end position="106"/>
    </location>
</feature>
<proteinExistence type="predicted"/>
<feature type="compositionally biased region" description="Basic and acidic residues" evidence="1">
    <location>
        <begin position="64"/>
        <end position="74"/>
    </location>
</feature>
<evidence type="ECO:0000313" key="3">
    <source>
        <dbReference type="Proteomes" id="UP001152888"/>
    </source>
</evidence>
<evidence type="ECO:0000313" key="2">
    <source>
        <dbReference type="EMBL" id="CAH1973820.1"/>
    </source>
</evidence>
<sequence length="415" mass="47140">MQPHFQSENVLNTKRATHSQSLENLSNAKLAPHPKFSENKQSAKRRSRSAENMSRQSKSTARSKSSEKVSHESKPGAQSKSTENMSCSKWSAHSHSSEKKSVNKHASEISPILEVSREENLVFRTPSAYQRRSVAKFTPNTSARRSLFVQSKVFPTLEELQHRLNGWLLKHGKNPTTFSHLQELVGQKVGDEDKENVVEVPKNAGSYEDLHILPEEAKPKLQISGEETDHLAREALQDLFKLIQEEYPASHCESWLGQIVGKCEKLKDEPQYWECRAKIEQMRGNVGDAIEHYKTAIIQGAEVSEVDQSLDSLLQKFSLLNIENDLHDRSKLSKRKTKVMRELHDAFKSSVIKFAVQEKKLKNQKLKIVVTPVRRSSRLSPSVYTSTPGVKLYNSINDMEPSEKKNMSFVKNKAL</sequence>